<keyword evidence="3" id="KW-1185">Reference proteome</keyword>
<proteinExistence type="predicted"/>
<dbReference type="OrthoDB" id="6149201at2759"/>
<accession>A0A4S2LHI1</accession>
<comment type="caution">
    <text evidence="2">The sequence shown here is derived from an EMBL/GenBank/DDBJ whole genome shotgun (WGS) entry which is preliminary data.</text>
</comment>
<evidence type="ECO:0000256" key="1">
    <source>
        <dbReference type="SAM" id="MobiDB-lite"/>
    </source>
</evidence>
<organism evidence="2 3">
    <name type="scientific">Opisthorchis felineus</name>
    <dbReference type="NCBI Taxonomy" id="147828"/>
    <lineage>
        <taxon>Eukaryota</taxon>
        <taxon>Metazoa</taxon>
        <taxon>Spiralia</taxon>
        <taxon>Lophotrochozoa</taxon>
        <taxon>Platyhelminthes</taxon>
        <taxon>Trematoda</taxon>
        <taxon>Digenea</taxon>
        <taxon>Opisthorchiida</taxon>
        <taxon>Opisthorchiata</taxon>
        <taxon>Opisthorchiidae</taxon>
        <taxon>Opisthorchis</taxon>
    </lineage>
</organism>
<feature type="compositionally biased region" description="Polar residues" evidence="1">
    <location>
        <begin position="42"/>
        <end position="65"/>
    </location>
</feature>
<dbReference type="AlphaFoldDB" id="A0A4S2LHI1"/>
<gene>
    <name evidence="2" type="ORF">CRM22_007174</name>
</gene>
<sequence>MVVVDDHFGIEQLPTVSTEILVNRMLSQLARHELYGLLFSDNEPQPTSEEFRQFSQKVGSEGRTSSPKDKAESEIQTAKYTITSAKDSIEGTYLVPPEQCDIPILAI</sequence>
<name>A0A4S2LHI1_OPIFE</name>
<evidence type="ECO:0000313" key="2">
    <source>
        <dbReference type="EMBL" id="TGZ62920.1"/>
    </source>
</evidence>
<evidence type="ECO:0000313" key="3">
    <source>
        <dbReference type="Proteomes" id="UP000308267"/>
    </source>
</evidence>
<dbReference type="EMBL" id="SJOL01007351">
    <property type="protein sequence ID" value="TGZ62920.1"/>
    <property type="molecule type" value="Genomic_DNA"/>
</dbReference>
<dbReference type="Proteomes" id="UP000308267">
    <property type="component" value="Unassembled WGS sequence"/>
</dbReference>
<protein>
    <submittedName>
        <fullName evidence="2">Uncharacterized protein</fullName>
    </submittedName>
</protein>
<feature type="region of interest" description="Disordered" evidence="1">
    <location>
        <begin position="41"/>
        <end position="74"/>
    </location>
</feature>
<reference evidence="2 3" key="1">
    <citation type="journal article" date="2019" name="BMC Genomics">
        <title>New insights from Opisthorchis felineus genome: update on genomics of the epidemiologically important liver flukes.</title>
        <authorList>
            <person name="Ershov N.I."/>
            <person name="Mordvinov V.A."/>
            <person name="Prokhortchouk E.B."/>
            <person name="Pakharukova M.Y."/>
            <person name="Gunbin K.V."/>
            <person name="Ustyantsev K."/>
            <person name="Genaev M.A."/>
            <person name="Blinov A.G."/>
            <person name="Mazur A."/>
            <person name="Boulygina E."/>
            <person name="Tsygankova S."/>
            <person name="Khrameeva E."/>
            <person name="Chekanov N."/>
            <person name="Fan G."/>
            <person name="Xiao A."/>
            <person name="Zhang H."/>
            <person name="Xu X."/>
            <person name="Yang H."/>
            <person name="Solovyev V."/>
            <person name="Lee S.M."/>
            <person name="Liu X."/>
            <person name="Afonnikov D.A."/>
            <person name="Skryabin K.G."/>
        </authorList>
    </citation>
    <scope>NUCLEOTIDE SEQUENCE [LARGE SCALE GENOMIC DNA]</scope>
    <source>
        <strain evidence="2">AK-0245</strain>
        <tissue evidence="2">Whole organism</tissue>
    </source>
</reference>